<evidence type="ECO:0000313" key="4">
    <source>
        <dbReference type="Proteomes" id="UP000196368"/>
    </source>
</evidence>
<evidence type="ECO:0000256" key="1">
    <source>
        <dbReference type="SAM" id="Coils"/>
    </source>
</evidence>
<evidence type="ECO:0000256" key="2">
    <source>
        <dbReference type="SAM" id="Phobius"/>
    </source>
</evidence>
<dbReference type="Proteomes" id="UP000196368">
    <property type="component" value="Unassembled WGS sequence"/>
</dbReference>
<gene>
    <name evidence="3" type="ORF">B5F75_05700</name>
</gene>
<feature type="transmembrane region" description="Helical" evidence="2">
    <location>
        <begin position="6"/>
        <end position="24"/>
    </location>
</feature>
<keyword evidence="2" id="KW-0472">Membrane</keyword>
<evidence type="ECO:0000313" key="3">
    <source>
        <dbReference type="EMBL" id="OUO56114.1"/>
    </source>
</evidence>
<keyword evidence="4" id="KW-1185">Reference proteome</keyword>
<reference evidence="4" key="1">
    <citation type="submission" date="2017-04" db="EMBL/GenBank/DDBJ databases">
        <title>Function of individual gut microbiota members based on whole genome sequencing of pure cultures obtained from chicken caecum.</title>
        <authorList>
            <person name="Medvecky M."/>
            <person name="Cejkova D."/>
            <person name="Polansky O."/>
            <person name="Karasova D."/>
            <person name="Kubasova T."/>
            <person name="Cizek A."/>
            <person name="Rychlik I."/>
        </authorList>
    </citation>
    <scope>NUCLEOTIDE SEQUENCE [LARGE SCALE GENOMIC DNA]</scope>
    <source>
        <strain evidence="4">An273</strain>
    </source>
</reference>
<name>A0A1Y4DA35_9BACT</name>
<organism evidence="3 4">
    <name type="scientific">Candidatus Avelusimicrobium gallicola</name>
    <dbReference type="NCBI Taxonomy" id="2562704"/>
    <lineage>
        <taxon>Bacteria</taxon>
        <taxon>Pseudomonadati</taxon>
        <taxon>Elusimicrobiota</taxon>
        <taxon>Elusimicrobia</taxon>
        <taxon>Elusimicrobiales</taxon>
        <taxon>Elusimicrobiaceae</taxon>
        <taxon>Candidatus Avelusimicrobium</taxon>
    </lineage>
</organism>
<dbReference type="EMBL" id="NFJD01000004">
    <property type="protein sequence ID" value="OUO56114.1"/>
    <property type="molecule type" value="Genomic_DNA"/>
</dbReference>
<dbReference type="OrthoDB" id="9864716at2"/>
<proteinExistence type="predicted"/>
<sequence length="145" mass="16413">MDNIVILQLIGFTVCFILLFVFTAKYRAALAHETDFEPAVEDLTVVTVAQPPAFKPRASILQSLQGSASLEVADLKEKVKDLHYRLEELKVAHDKSNAEISKQLSRLEQRLGTFEQEYVTKLQPTLISLIEELENMKVAEDKPQK</sequence>
<dbReference type="AlphaFoldDB" id="A0A1Y4DA35"/>
<keyword evidence="1" id="KW-0175">Coiled coil</keyword>
<comment type="caution">
    <text evidence="3">The sequence shown here is derived from an EMBL/GenBank/DDBJ whole genome shotgun (WGS) entry which is preliminary data.</text>
</comment>
<accession>A0A1Y4DA35</accession>
<keyword evidence="2" id="KW-0812">Transmembrane</keyword>
<protein>
    <submittedName>
        <fullName evidence="3">Uncharacterized protein</fullName>
    </submittedName>
</protein>
<keyword evidence="2" id="KW-1133">Transmembrane helix</keyword>
<feature type="coiled-coil region" evidence="1">
    <location>
        <begin position="72"/>
        <end position="117"/>
    </location>
</feature>
<dbReference type="RefSeq" id="WP_087288866.1">
    <property type="nucleotide sequence ID" value="NZ_NFJD01000004.1"/>
</dbReference>